<reference evidence="3" key="1">
    <citation type="submission" date="2021-04" db="EMBL/GenBank/DDBJ databases">
        <title>The genome sequence of Ideonella sp. 4Y11.</title>
        <authorList>
            <person name="Liu Y."/>
        </authorList>
    </citation>
    <scope>NUCLEOTIDE SEQUENCE</scope>
    <source>
        <strain evidence="3">4Y11</strain>
    </source>
</reference>
<name>A0A940YT19_9BURK</name>
<comment type="caution">
    <text evidence="3">The sequence shown here is derived from an EMBL/GenBank/DDBJ whole genome shotgun (WGS) entry which is preliminary data.</text>
</comment>
<keyword evidence="2" id="KW-0732">Signal</keyword>
<dbReference type="Proteomes" id="UP000678374">
    <property type="component" value="Unassembled WGS sequence"/>
</dbReference>
<keyword evidence="4" id="KW-1185">Reference proteome</keyword>
<proteinExistence type="predicted"/>
<feature type="region of interest" description="Disordered" evidence="1">
    <location>
        <begin position="156"/>
        <end position="183"/>
    </location>
</feature>
<organism evidence="3 4">
    <name type="scientific">Ideonella aquatica</name>
    <dbReference type="NCBI Taxonomy" id="2824119"/>
    <lineage>
        <taxon>Bacteria</taxon>
        <taxon>Pseudomonadati</taxon>
        <taxon>Pseudomonadota</taxon>
        <taxon>Betaproteobacteria</taxon>
        <taxon>Burkholderiales</taxon>
        <taxon>Sphaerotilaceae</taxon>
        <taxon>Ideonella</taxon>
    </lineage>
</organism>
<feature type="compositionally biased region" description="Low complexity" evidence="1">
    <location>
        <begin position="26"/>
        <end position="40"/>
    </location>
</feature>
<dbReference type="EMBL" id="JAGQDE010000005">
    <property type="protein sequence ID" value="MBQ0958840.1"/>
    <property type="molecule type" value="Genomic_DNA"/>
</dbReference>
<feature type="chain" id="PRO_5037303493" evidence="2">
    <location>
        <begin position="24"/>
        <end position="183"/>
    </location>
</feature>
<evidence type="ECO:0000313" key="3">
    <source>
        <dbReference type="EMBL" id="MBQ0958840.1"/>
    </source>
</evidence>
<evidence type="ECO:0000313" key="4">
    <source>
        <dbReference type="Proteomes" id="UP000678374"/>
    </source>
</evidence>
<sequence>MKKYVVVSAVACLAALLPVAAAAQPGASPAKPAAKPAAKAPVRKKAPPAPVEVPLPAATGEQNAAAAMTLFGDYGCEFNQTVKVAMNPKYDGYIDVSFGKRQWTMKPILSSTGALRLEDVKGQTLMLQIAHKSMLMDVKIGQRLVDECQHEKQLEAKRAYEAQQAQGGGATPGLLQADPPPQR</sequence>
<gene>
    <name evidence="3" type="ORF">KAK06_07700</name>
</gene>
<dbReference type="RefSeq" id="WP_210801357.1">
    <property type="nucleotide sequence ID" value="NZ_JAGQDE010000005.1"/>
</dbReference>
<feature type="region of interest" description="Disordered" evidence="1">
    <location>
        <begin position="26"/>
        <end position="49"/>
    </location>
</feature>
<protein>
    <submittedName>
        <fullName evidence="3">Uncharacterized protein</fullName>
    </submittedName>
</protein>
<evidence type="ECO:0000256" key="2">
    <source>
        <dbReference type="SAM" id="SignalP"/>
    </source>
</evidence>
<dbReference type="AlphaFoldDB" id="A0A940YT19"/>
<feature type="signal peptide" evidence="2">
    <location>
        <begin position="1"/>
        <end position="23"/>
    </location>
</feature>
<accession>A0A940YT19</accession>
<evidence type="ECO:0000256" key="1">
    <source>
        <dbReference type="SAM" id="MobiDB-lite"/>
    </source>
</evidence>